<keyword evidence="5" id="KW-1185">Reference proteome</keyword>
<protein>
    <submittedName>
        <fullName evidence="4">Putative aldolase</fullName>
    </submittedName>
</protein>
<dbReference type="InterPro" id="IPR001303">
    <property type="entry name" value="Aldolase_II/adducin_N"/>
</dbReference>
<reference evidence="4 5" key="1">
    <citation type="journal article" date="2010" name="J. Bacteriol.">
        <title>Complete genome sequence of the representative gamma-hexachlorocyclohexane-degrading bacterium Sphingobium japonicum UT26.</title>
        <authorList>
            <person name="Nagata Y."/>
            <person name="Ohtsubo Y."/>
            <person name="Endo R."/>
            <person name="Ichikawa N."/>
            <person name="Ankai A."/>
            <person name="Oguchi A."/>
            <person name="Fukui S."/>
            <person name="Fujita N."/>
            <person name="Tsuda M."/>
        </authorList>
    </citation>
    <scope>NUCLEOTIDE SEQUENCE [LARGE SCALE GENOMIC DNA]</scope>
    <source>
        <strain evidence="5">DSM 16413 / CCM 7287 / MTCC 6362 / UT26 / NBRC 101211 / UT26S</strain>
    </source>
</reference>
<evidence type="ECO:0000256" key="1">
    <source>
        <dbReference type="ARBA" id="ARBA00037961"/>
    </source>
</evidence>
<dbReference type="GO" id="GO:0051015">
    <property type="term" value="F:actin filament binding"/>
    <property type="evidence" value="ECO:0007669"/>
    <property type="project" value="TreeGrafter"/>
</dbReference>
<dbReference type="SMART" id="SM01007">
    <property type="entry name" value="Aldolase_II"/>
    <property type="match status" value="1"/>
</dbReference>
<evidence type="ECO:0000259" key="3">
    <source>
        <dbReference type="SMART" id="SM01007"/>
    </source>
</evidence>
<accession>D4YX80</accession>
<comment type="similarity">
    <text evidence="1">Belongs to the aldolase class II family.</text>
</comment>
<dbReference type="Pfam" id="PF00596">
    <property type="entry name" value="Aldolase_II"/>
    <property type="match status" value="1"/>
</dbReference>
<dbReference type="STRING" id="452662.SJA_C1-01280"/>
<evidence type="ECO:0000313" key="4">
    <source>
        <dbReference type="EMBL" id="BAI94962.1"/>
    </source>
</evidence>
<dbReference type="SUPFAM" id="SSF53639">
    <property type="entry name" value="AraD/HMP-PK domain-like"/>
    <property type="match status" value="1"/>
</dbReference>
<dbReference type="FunFam" id="3.40.225.10:FF:000009">
    <property type="entry name" value="Class II aldolase/adducin N-terminal"/>
    <property type="match status" value="1"/>
</dbReference>
<gene>
    <name evidence="4" type="ordered locus">SJA_C1-01280</name>
</gene>
<dbReference type="AlphaFoldDB" id="D4YX80"/>
<evidence type="ECO:0000313" key="5">
    <source>
        <dbReference type="Proteomes" id="UP000007753"/>
    </source>
</evidence>
<feature type="domain" description="Class II aldolase/adducin N-terminal" evidence="3">
    <location>
        <begin position="62"/>
        <end position="242"/>
    </location>
</feature>
<dbReference type="PANTHER" id="PTHR10672:SF3">
    <property type="entry name" value="PROTEIN HU-LI TAI SHAO"/>
    <property type="match status" value="1"/>
</dbReference>
<name>D4YX80_SPHIU</name>
<dbReference type="InterPro" id="IPR036409">
    <property type="entry name" value="Aldolase_II/adducin_N_sf"/>
</dbReference>
<dbReference type="EMBL" id="AP010803">
    <property type="protein sequence ID" value="BAI94962.1"/>
    <property type="molecule type" value="Genomic_DNA"/>
</dbReference>
<dbReference type="Proteomes" id="UP000007753">
    <property type="component" value="Chromosome 1"/>
</dbReference>
<dbReference type="PANTHER" id="PTHR10672">
    <property type="entry name" value="ADDUCIN"/>
    <property type="match status" value="1"/>
</dbReference>
<proteinExistence type="inferred from homology"/>
<feature type="region of interest" description="Disordered" evidence="2">
    <location>
        <begin position="1"/>
        <end position="40"/>
    </location>
</feature>
<dbReference type="GO" id="GO:0005856">
    <property type="term" value="C:cytoskeleton"/>
    <property type="evidence" value="ECO:0007669"/>
    <property type="project" value="TreeGrafter"/>
</dbReference>
<dbReference type="GeneID" id="29271840"/>
<dbReference type="RefSeq" id="WP_013038781.1">
    <property type="nucleotide sequence ID" value="NC_014006.1"/>
</dbReference>
<dbReference type="NCBIfam" id="NF004855">
    <property type="entry name" value="PRK06208.1"/>
    <property type="match status" value="1"/>
</dbReference>
<dbReference type="HOGENOM" id="CLU_006033_1_2_5"/>
<organism evidence="4 5">
    <name type="scientific">Sphingobium indicum (strain DSM 16413 / CCM 7287 / MTCC 6362 / UT26 / NBRC 101211 / UT26S)</name>
    <name type="common">Sphingobium japonicum</name>
    <dbReference type="NCBI Taxonomy" id="452662"/>
    <lineage>
        <taxon>Bacteria</taxon>
        <taxon>Pseudomonadati</taxon>
        <taxon>Pseudomonadota</taxon>
        <taxon>Alphaproteobacteria</taxon>
        <taxon>Sphingomonadales</taxon>
        <taxon>Sphingomonadaceae</taxon>
        <taxon>Sphingobium</taxon>
    </lineage>
</organism>
<dbReference type="KEGG" id="sjp:SJA_C1-01280"/>
<dbReference type="Gene3D" id="3.40.225.10">
    <property type="entry name" value="Class II aldolase/adducin N-terminal domain"/>
    <property type="match status" value="1"/>
</dbReference>
<dbReference type="InterPro" id="IPR051017">
    <property type="entry name" value="Aldolase-II_Adducin_sf"/>
</dbReference>
<dbReference type="eggNOG" id="COG0235">
    <property type="taxonomic scope" value="Bacteria"/>
</dbReference>
<sequence length="291" mass="31844">MAEAGGVMASQPGEAPRGRPQDRPWNPPSRGIDQALRDGQRLRFEVPPERADPAEERLHRKQRLAATFRLFARYNLSSGIAGHVTVRDPELTDHFWVNPQGVNFCHIRVSDLLLVDDGGRVVEGSGALNEAAYAIHAAIHRAHPGVNAAAHTHSFYGKAWSTTGRLLDPISQDACMFHDDHGLFDDYGGVVLDQTEGDRIAAALGGRKALILQNHGLLTAGRSIEATAFWYLALERAAHGQIVAEALGKPRIIPAEVAAQTARMVGSEAVAWMCFQPEWDMLVQQEPDFLL</sequence>
<evidence type="ECO:0000256" key="2">
    <source>
        <dbReference type="SAM" id="MobiDB-lite"/>
    </source>
</evidence>